<dbReference type="Proteomes" id="UP001610063">
    <property type="component" value="Unassembled WGS sequence"/>
</dbReference>
<organism evidence="1 2">
    <name type="scientific">Marinoscillum luteum</name>
    <dbReference type="NCBI Taxonomy" id="861051"/>
    <lineage>
        <taxon>Bacteria</taxon>
        <taxon>Pseudomonadati</taxon>
        <taxon>Bacteroidota</taxon>
        <taxon>Cytophagia</taxon>
        <taxon>Cytophagales</taxon>
        <taxon>Reichenbachiellaceae</taxon>
        <taxon>Marinoscillum</taxon>
    </lineage>
</organism>
<keyword evidence="2" id="KW-1185">Reference proteome</keyword>
<comment type="caution">
    <text evidence="1">The sequence shown here is derived from an EMBL/GenBank/DDBJ whole genome shotgun (WGS) entry which is preliminary data.</text>
</comment>
<protein>
    <submittedName>
        <fullName evidence="1">WG repeat-containing protein</fullName>
    </submittedName>
</protein>
<dbReference type="EMBL" id="JBIPKE010000019">
    <property type="protein sequence ID" value="MFH6985084.1"/>
    <property type="molecule type" value="Genomic_DNA"/>
</dbReference>
<reference evidence="1 2" key="1">
    <citation type="journal article" date="2013" name="Int. J. Syst. Evol. Microbiol.">
        <title>Marinoscillum luteum sp. nov., isolated from marine sediment.</title>
        <authorList>
            <person name="Cha I.T."/>
            <person name="Park S.J."/>
            <person name="Kim S.J."/>
            <person name="Kim J.G."/>
            <person name="Jung M.Y."/>
            <person name="Shin K.S."/>
            <person name="Kwon K.K."/>
            <person name="Yang S.H."/>
            <person name="Seo Y.S."/>
            <person name="Rhee S.K."/>
        </authorList>
    </citation>
    <scope>NUCLEOTIDE SEQUENCE [LARGE SCALE GENOMIC DNA]</scope>
    <source>
        <strain evidence="1 2">KCTC 23939</strain>
    </source>
</reference>
<dbReference type="PANTHER" id="PTHR37841:SF1">
    <property type="entry name" value="DUF3298 DOMAIN-CONTAINING PROTEIN"/>
    <property type="match status" value="1"/>
</dbReference>
<dbReference type="RefSeq" id="WP_395418546.1">
    <property type="nucleotide sequence ID" value="NZ_JBIPKE010000019.1"/>
</dbReference>
<evidence type="ECO:0000313" key="2">
    <source>
        <dbReference type="Proteomes" id="UP001610063"/>
    </source>
</evidence>
<name>A0ABW7NF30_9BACT</name>
<dbReference type="PANTHER" id="PTHR37841">
    <property type="entry name" value="GLR2918 PROTEIN"/>
    <property type="match status" value="1"/>
</dbReference>
<sequence length="713" mass="81067">MRKSYVFLAMFFSGLAGFAGELRIITSGGLQGVANDQGQVVVPAIYEKLGWSNGQSDITSESIGYFENGKWGLINIKTTKLTNARYTTLEPFNNVLFEAGVAGKFTNIIFRGLIDSKSQVHLDFKYYTIDDLGDHRLLVSEYVTGGELRFGVYTDQNERLIAPEYASIDREGNYILARNKARKTRIYNLNGQVVLPVWVDEVKPTSEGLVVINEGYQGFLDHHGKLIHELTYKSVEDLVKFPRWEVKKLNGAEQRFFLCDSLSYDYETDLLIAHVNNAEHMLGASETLFQDQQHGLKYISNGFLVTRNKYLQTWGIYKTDGREVAIGFDSVAVDADYFYAKSGASWDVYNLFGRKINDRPFQQVRSSQERHVPVRKNDYWGWVDFQGEQLINYHFEDVIPTTNPGHFMAKNYGRWGVSGFEDEWLIMPQYDSVYAYQSFYLAERGFATHVYSLGGKLLYELPYTLMPGDFLAVQDSASVGAVTDQGYYIYPEYDEVSRHGEFFELRKGTITGLISGTGRVLLGPKDKVEDVLSYSEGYFHIIKDGKHGFVDENGKLRIANRYDSAQYYHEGLAPIKLLGKWGFVDPAENLVIQPFYRYSSVFDHGLAVIQSGEHFGIINQEGEEVIAPAWKYIERLATGNYRITDWDMKMGLVDANGKFIVRPNYGSIEDTDQALIIAGRSGKKGVLDYSGFTKVPFDYQQIQIVGDYLLLRK</sequence>
<dbReference type="Pfam" id="PF14903">
    <property type="entry name" value="WG_beta_rep"/>
    <property type="match status" value="2"/>
</dbReference>
<accession>A0ABW7NF30</accession>
<gene>
    <name evidence="1" type="ORF">ACHKAR_16635</name>
</gene>
<proteinExistence type="predicted"/>
<dbReference type="InterPro" id="IPR032774">
    <property type="entry name" value="WG_beta_rep"/>
</dbReference>
<evidence type="ECO:0000313" key="1">
    <source>
        <dbReference type="EMBL" id="MFH6985084.1"/>
    </source>
</evidence>